<name>A0ABD0SET3_LOXSC</name>
<organism evidence="2 3">
    <name type="scientific">Loxostege sticticalis</name>
    <name type="common">Beet webworm moth</name>
    <dbReference type="NCBI Taxonomy" id="481309"/>
    <lineage>
        <taxon>Eukaryota</taxon>
        <taxon>Metazoa</taxon>
        <taxon>Ecdysozoa</taxon>
        <taxon>Arthropoda</taxon>
        <taxon>Hexapoda</taxon>
        <taxon>Insecta</taxon>
        <taxon>Pterygota</taxon>
        <taxon>Neoptera</taxon>
        <taxon>Endopterygota</taxon>
        <taxon>Lepidoptera</taxon>
        <taxon>Glossata</taxon>
        <taxon>Ditrysia</taxon>
        <taxon>Pyraloidea</taxon>
        <taxon>Crambidae</taxon>
        <taxon>Pyraustinae</taxon>
        <taxon>Loxostege</taxon>
    </lineage>
</organism>
<evidence type="ECO:0000256" key="1">
    <source>
        <dbReference type="SAM" id="SignalP"/>
    </source>
</evidence>
<protein>
    <submittedName>
        <fullName evidence="2">Uncharacterized protein</fullName>
    </submittedName>
</protein>
<sequence length="410" mass="47270">MAPLFLILALIIQGSFIYATKDVEKEEWDTSREILNAPPGEIEFKELRAIDTDWYDIFSLPKNNLHPSSSVAKMSQVTNSDKPPEEQIEDIKEIANQITMAIQSEMANLLSYALRDCEKEYNENGLRKRRSIETPMDSSQLVMRLLKHIKNNNEYQNIAIEKMMSAQEIADKYGIDFKPDPEILTDFAVATNKQAEELTTILKDAYDPKNVTKEVEFIPVNNETAVHSSDDNTYFAYSVNVPEAEIIAHQNAQPSFEFVPEFVQEVRPPVHVHYEQHPHYNYHYNHPIETQVMAPPHQHRPPPVSHMPNFYEPAFTPAPEYYSPYYPMEPITTTTTIVLPIEEPVEPEPELVGEEFEETVSSKVVVDRGEEPGSATVNHVMTYTLSEKSHFRKPQIENLPQQMQYYFFLM</sequence>
<dbReference type="Proteomes" id="UP001549921">
    <property type="component" value="Unassembled WGS sequence"/>
</dbReference>
<keyword evidence="1" id="KW-0732">Signal</keyword>
<comment type="caution">
    <text evidence="2">The sequence shown here is derived from an EMBL/GenBank/DDBJ whole genome shotgun (WGS) entry which is preliminary data.</text>
</comment>
<dbReference type="EMBL" id="JBEDNZ010000022">
    <property type="protein sequence ID" value="KAL0818132.1"/>
    <property type="molecule type" value="Genomic_DNA"/>
</dbReference>
<dbReference type="AlphaFoldDB" id="A0ABD0SET3"/>
<feature type="chain" id="PRO_5044780475" evidence="1">
    <location>
        <begin position="20"/>
        <end position="410"/>
    </location>
</feature>
<gene>
    <name evidence="2" type="ORF">ABMA28_008658</name>
</gene>
<evidence type="ECO:0000313" key="2">
    <source>
        <dbReference type="EMBL" id="KAL0818132.1"/>
    </source>
</evidence>
<proteinExistence type="predicted"/>
<accession>A0ABD0SET3</accession>
<reference evidence="2 3" key="1">
    <citation type="submission" date="2024-06" db="EMBL/GenBank/DDBJ databases">
        <title>A chromosome-level genome assembly of beet webworm, Loxostege sticticalis.</title>
        <authorList>
            <person name="Zhang Y."/>
        </authorList>
    </citation>
    <scope>NUCLEOTIDE SEQUENCE [LARGE SCALE GENOMIC DNA]</scope>
    <source>
        <strain evidence="2">AQ028</strain>
        <tissue evidence="2">Male pupae</tissue>
    </source>
</reference>
<evidence type="ECO:0000313" key="3">
    <source>
        <dbReference type="Proteomes" id="UP001549921"/>
    </source>
</evidence>
<feature type="signal peptide" evidence="1">
    <location>
        <begin position="1"/>
        <end position="19"/>
    </location>
</feature>